<feature type="compositionally biased region" description="Low complexity" evidence="3">
    <location>
        <begin position="511"/>
        <end position="539"/>
    </location>
</feature>
<feature type="compositionally biased region" description="Low complexity" evidence="3">
    <location>
        <begin position="436"/>
        <end position="480"/>
    </location>
</feature>
<evidence type="ECO:0000256" key="4">
    <source>
        <dbReference type="SAM" id="Phobius"/>
    </source>
</evidence>
<name>A0AAV3Z028_9GAST</name>
<keyword evidence="4" id="KW-0472">Membrane</keyword>
<dbReference type="InterPro" id="IPR001611">
    <property type="entry name" value="Leu-rich_rpt"/>
</dbReference>
<keyword evidence="4" id="KW-1133">Transmembrane helix</keyword>
<dbReference type="Gene3D" id="3.80.10.10">
    <property type="entry name" value="Ribonuclease Inhibitor"/>
    <property type="match status" value="2"/>
</dbReference>
<dbReference type="InterPro" id="IPR050541">
    <property type="entry name" value="LRR_TM_domain-containing"/>
</dbReference>
<dbReference type="GO" id="GO:0005886">
    <property type="term" value="C:plasma membrane"/>
    <property type="evidence" value="ECO:0007669"/>
    <property type="project" value="TreeGrafter"/>
</dbReference>
<organism evidence="5 6">
    <name type="scientific">Plakobranchus ocellatus</name>
    <dbReference type="NCBI Taxonomy" id="259542"/>
    <lineage>
        <taxon>Eukaryota</taxon>
        <taxon>Metazoa</taxon>
        <taxon>Spiralia</taxon>
        <taxon>Lophotrochozoa</taxon>
        <taxon>Mollusca</taxon>
        <taxon>Gastropoda</taxon>
        <taxon>Heterobranchia</taxon>
        <taxon>Euthyneura</taxon>
        <taxon>Panpulmonata</taxon>
        <taxon>Sacoglossa</taxon>
        <taxon>Placobranchoidea</taxon>
        <taxon>Plakobranchidae</taxon>
        <taxon>Plakobranchus</taxon>
    </lineage>
</organism>
<dbReference type="InterPro" id="IPR003591">
    <property type="entry name" value="Leu-rich_rpt_typical-subtyp"/>
</dbReference>
<feature type="region of interest" description="Disordered" evidence="3">
    <location>
        <begin position="436"/>
        <end position="601"/>
    </location>
</feature>
<dbReference type="SMART" id="SM00369">
    <property type="entry name" value="LRR_TYP"/>
    <property type="match status" value="8"/>
</dbReference>
<evidence type="ECO:0000256" key="3">
    <source>
        <dbReference type="SAM" id="MobiDB-lite"/>
    </source>
</evidence>
<dbReference type="InterPro" id="IPR032675">
    <property type="entry name" value="LRR_dom_sf"/>
</dbReference>
<dbReference type="SMART" id="SM00365">
    <property type="entry name" value="LRR_SD22"/>
    <property type="match status" value="4"/>
</dbReference>
<evidence type="ECO:0000256" key="1">
    <source>
        <dbReference type="ARBA" id="ARBA00022614"/>
    </source>
</evidence>
<keyword evidence="1" id="KW-0433">Leucine-rich repeat</keyword>
<dbReference type="Proteomes" id="UP000735302">
    <property type="component" value="Unassembled WGS sequence"/>
</dbReference>
<accession>A0AAV3Z028</accession>
<dbReference type="PROSITE" id="PS51450">
    <property type="entry name" value="LRR"/>
    <property type="match status" value="1"/>
</dbReference>
<evidence type="ECO:0000256" key="2">
    <source>
        <dbReference type="ARBA" id="ARBA00022737"/>
    </source>
</evidence>
<proteinExistence type="predicted"/>
<sequence>MPSSRKNLLTSLYLDNIKWTLVRSSRHFVAVPLLRVSIISTVLACMVGVASSACPSPPDCYVCSSSRAICKLCPEHPDIPATITDLKIISGGCSVLTQMGLLKTTSFSRYTSLQSLSMDHTNVKILYGAVFEKNVNLKTLSLAQNAIRSFTSVTFKGLTQLKSLNLAQSKITSLNSASFSPLTNLETLNLQGNLITDLTARAFDGLGNLVTLSLSDNPVAIIELDTLKPLTNVQEINMKGTELTAIPSRLFAGLASLRRVDASGGKIRVVADDSLFGTHLDLLDLSSNRLSAAPYAAIKNAATPPKEIDLSQNRIVRIFAHDFRNVSTRVLGLQSNPIRLIEAGAFSGSSITELNLSNTSLTSLPASMEAWLTGQKVSISLQENKAWLCSCFQLWLARYLQASTTSRSPTCSTSTKYAGRTLAAVAAQLEVDCKTTTSTSTTTTTTTTTTATTTTTTTPATTSSTPASSSAKSATAPTTKSSHHPASITRASGPPHLHTSSPATFISRSPNSQTNSHTTTGGTGSNNNNNKSTNKGNMNVMTTKPHSNNPKANANPTVKSNPSVNPGSTTNGVTADPGQSASGNGRSPGPTDPGSNSGSIQTVRTEGTVNLMAVLLAVLVTLAACLFFVGVVAACLSCHRQKKRRGRVEDSRANQVAQALAALSGKWHQQM</sequence>
<evidence type="ECO:0000313" key="5">
    <source>
        <dbReference type="EMBL" id="GFN87999.1"/>
    </source>
</evidence>
<gene>
    <name evidence="5" type="ORF">PoB_001450500</name>
</gene>
<feature type="transmembrane region" description="Helical" evidence="4">
    <location>
        <begin position="611"/>
        <end position="637"/>
    </location>
</feature>
<keyword evidence="4" id="KW-0812">Transmembrane</keyword>
<dbReference type="EMBL" id="BLXT01001819">
    <property type="protein sequence ID" value="GFN87999.1"/>
    <property type="molecule type" value="Genomic_DNA"/>
</dbReference>
<dbReference type="AlphaFoldDB" id="A0AAV3Z028"/>
<comment type="caution">
    <text evidence="5">The sequence shown here is derived from an EMBL/GenBank/DDBJ whole genome shotgun (WGS) entry which is preliminary data.</text>
</comment>
<evidence type="ECO:0000313" key="6">
    <source>
        <dbReference type="Proteomes" id="UP000735302"/>
    </source>
</evidence>
<feature type="compositionally biased region" description="Polar residues" evidence="3">
    <location>
        <begin position="540"/>
        <end position="585"/>
    </location>
</feature>
<dbReference type="Pfam" id="PF13306">
    <property type="entry name" value="LRR_5"/>
    <property type="match status" value="1"/>
</dbReference>
<protein>
    <submittedName>
        <fullName evidence="5">Leucine-rich repeat-containing protein 4b</fullName>
    </submittedName>
</protein>
<reference evidence="5 6" key="1">
    <citation type="journal article" date="2021" name="Elife">
        <title>Chloroplast acquisition without the gene transfer in kleptoplastic sea slugs, Plakobranchus ocellatus.</title>
        <authorList>
            <person name="Maeda T."/>
            <person name="Takahashi S."/>
            <person name="Yoshida T."/>
            <person name="Shimamura S."/>
            <person name="Takaki Y."/>
            <person name="Nagai Y."/>
            <person name="Toyoda A."/>
            <person name="Suzuki Y."/>
            <person name="Arimoto A."/>
            <person name="Ishii H."/>
            <person name="Satoh N."/>
            <person name="Nishiyama T."/>
            <person name="Hasebe M."/>
            <person name="Maruyama T."/>
            <person name="Minagawa J."/>
            <person name="Obokata J."/>
            <person name="Shigenobu S."/>
        </authorList>
    </citation>
    <scope>NUCLEOTIDE SEQUENCE [LARGE SCALE GENOMIC DNA]</scope>
</reference>
<feature type="compositionally biased region" description="Polar residues" evidence="3">
    <location>
        <begin position="498"/>
        <end position="510"/>
    </location>
</feature>
<dbReference type="InterPro" id="IPR026906">
    <property type="entry name" value="LRR_5"/>
</dbReference>
<keyword evidence="2" id="KW-0677">Repeat</keyword>
<keyword evidence="6" id="KW-1185">Reference proteome</keyword>
<dbReference type="PANTHER" id="PTHR24369:SF213">
    <property type="entry name" value="INSULIN LIKE GROWTH FACTOR BINDING PROTEIN ACID LABILE SUBUNIT"/>
    <property type="match status" value="1"/>
</dbReference>
<dbReference type="Pfam" id="PF13855">
    <property type="entry name" value="LRR_8"/>
    <property type="match status" value="1"/>
</dbReference>
<dbReference type="PANTHER" id="PTHR24369">
    <property type="entry name" value="ANTIGEN BSP, PUTATIVE-RELATED"/>
    <property type="match status" value="1"/>
</dbReference>
<dbReference type="SUPFAM" id="SSF52058">
    <property type="entry name" value="L domain-like"/>
    <property type="match status" value="1"/>
</dbReference>